<keyword evidence="3" id="KW-1185">Reference proteome</keyword>
<dbReference type="PROSITE" id="PS51257">
    <property type="entry name" value="PROKAR_LIPOPROTEIN"/>
    <property type="match status" value="1"/>
</dbReference>
<feature type="compositionally biased region" description="Acidic residues" evidence="1">
    <location>
        <begin position="33"/>
        <end position="52"/>
    </location>
</feature>
<dbReference type="SUPFAM" id="SSF52266">
    <property type="entry name" value="SGNH hydrolase"/>
    <property type="match status" value="1"/>
</dbReference>
<dbReference type="AlphaFoldDB" id="A0A2T0WBZ7"/>
<dbReference type="EMBL" id="PVTO01000001">
    <property type="protein sequence ID" value="PRY84156.1"/>
    <property type="molecule type" value="Genomic_DNA"/>
</dbReference>
<reference evidence="2 3" key="1">
    <citation type="submission" date="2018-03" db="EMBL/GenBank/DDBJ databases">
        <title>Genomic Encyclopedia of Archaeal and Bacterial Type Strains, Phase II (KMG-II): from individual species to whole genera.</title>
        <authorList>
            <person name="Goeker M."/>
        </authorList>
    </citation>
    <scope>NUCLEOTIDE SEQUENCE [LARGE SCALE GENOMIC DNA]</scope>
    <source>
        <strain evidence="2 3">DSM 13175</strain>
    </source>
</reference>
<evidence type="ECO:0000313" key="3">
    <source>
        <dbReference type="Proteomes" id="UP000238205"/>
    </source>
</evidence>
<feature type="region of interest" description="Disordered" evidence="1">
    <location>
        <begin position="31"/>
        <end position="67"/>
    </location>
</feature>
<dbReference type="InterPro" id="IPR036514">
    <property type="entry name" value="SGNH_hydro_sf"/>
</dbReference>
<organism evidence="2 3">
    <name type="scientific">Alkalibacterium olivapovliticus</name>
    <dbReference type="NCBI Taxonomy" id="99907"/>
    <lineage>
        <taxon>Bacteria</taxon>
        <taxon>Bacillati</taxon>
        <taxon>Bacillota</taxon>
        <taxon>Bacilli</taxon>
        <taxon>Lactobacillales</taxon>
        <taxon>Carnobacteriaceae</taxon>
        <taxon>Alkalibacterium</taxon>
    </lineage>
</organism>
<proteinExistence type="predicted"/>
<evidence type="ECO:0000313" key="2">
    <source>
        <dbReference type="EMBL" id="PRY84156.1"/>
    </source>
</evidence>
<protein>
    <recommendedName>
        <fullName evidence="4">GDSL-like lipase/acylhydrolase family protein</fullName>
    </recommendedName>
</protein>
<dbReference type="RefSeq" id="WP_106190032.1">
    <property type="nucleotide sequence ID" value="NZ_PVTO01000001.1"/>
</dbReference>
<dbReference type="Gene3D" id="3.40.50.1110">
    <property type="entry name" value="SGNH hydrolase"/>
    <property type="match status" value="1"/>
</dbReference>
<gene>
    <name evidence="2" type="ORF">CLV38_10168</name>
</gene>
<sequence length="280" mass="31823">MKKSIVTIPVLLIACILTIFFGTRYAANQREEMSEEQSSEYESTEVIEEEEASLSAELPEDRESNLEEYENRVETLSYYERLDYLSMVNEAVSIAFYGDIDLTEEWVESITANIENHTTYTAELLDFTYPGVDSYELYIQQTVGPLIEESPDFVIYGMPALPDKIRDIGLAETETYMTSVLNSLSALEDSELIVVEPYPVLQEIDQLNSRSLDYRSYLNRMRQIVETNNLSLVPLHATFTERAQEAGLESYYNENGDSLTSEGQQLAAEIVDSHLSETAD</sequence>
<name>A0A2T0WBZ7_9LACT</name>
<evidence type="ECO:0000256" key="1">
    <source>
        <dbReference type="SAM" id="MobiDB-lite"/>
    </source>
</evidence>
<dbReference type="OrthoDB" id="2155748at2"/>
<dbReference type="Proteomes" id="UP000238205">
    <property type="component" value="Unassembled WGS sequence"/>
</dbReference>
<comment type="caution">
    <text evidence="2">The sequence shown here is derived from an EMBL/GenBank/DDBJ whole genome shotgun (WGS) entry which is preliminary data.</text>
</comment>
<accession>A0A2T0WBZ7</accession>
<evidence type="ECO:0008006" key="4">
    <source>
        <dbReference type="Google" id="ProtNLM"/>
    </source>
</evidence>